<accession>A0AAW1M6D1</accession>
<dbReference type="Pfam" id="PF00406">
    <property type="entry name" value="ADK"/>
    <property type="match status" value="1"/>
</dbReference>
<dbReference type="Proteomes" id="UP001458880">
    <property type="component" value="Unassembled WGS sequence"/>
</dbReference>
<sequence length="209" mass="24149">MIVDIVKEEILKKVNEAKGFILNGFPRTSKQAVLFVKEVKDVDAIIYLYSETYKMVSRVQEKKGDIDEESVKNEIFKYVNEVKEGTAKFSAKVEKIYTDAAPEEVFNKIESSLNLRLKHYKRAVICRRSDDSFALKREFRTIAQCMDYARERTALAINYSPPDAAKLRKNIEDYLPNCQILGCPDIGYSNMINDSGYDYYSAYKNLSRK</sequence>
<organism evidence="1 2">
    <name type="scientific">Popillia japonica</name>
    <name type="common">Japanese beetle</name>
    <dbReference type="NCBI Taxonomy" id="7064"/>
    <lineage>
        <taxon>Eukaryota</taxon>
        <taxon>Metazoa</taxon>
        <taxon>Ecdysozoa</taxon>
        <taxon>Arthropoda</taxon>
        <taxon>Hexapoda</taxon>
        <taxon>Insecta</taxon>
        <taxon>Pterygota</taxon>
        <taxon>Neoptera</taxon>
        <taxon>Endopterygota</taxon>
        <taxon>Coleoptera</taxon>
        <taxon>Polyphaga</taxon>
        <taxon>Scarabaeiformia</taxon>
        <taxon>Scarabaeidae</taxon>
        <taxon>Rutelinae</taxon>
        <taxon>Popillia</taxon>
    </lineage>
</organism>
<reference evidence="1 2" key="1">
    <citation type="journal article" date="2024" name="BMC Genomics">
        <title>De novo assembly and annotation of Popillia japonica's genome with initial clues to its potential as an invasive pest.</title>
        <authorList>
            <person name="Cucini C."/>
            <person name="Boschi S."/>
            <person name="Funari R."/>
            <person name="Cardaioli E."/>
            <person name="Iannotti N."/>
            <person name="Marturano G."/>
            <person name="Paoli F."/>
            <person name="Bruttini M."/>
            <person name="Carapelli A."/>
            <person name="Frati F."/>
            <person name="Nardi F."/>
        </authorList>
    </citation>
    <scope>NUCLEOTIDE SEQUENCE [LARGE SCALE GENOMIC DNA]</scope>
    <source>
        <strain evidence="1">DMR45628</strain>
    </source>
</reference>
<dbReference type="Gene3D" id="3.40.50.300">
    <property type="entry name" value="P-loop containing nucleotide triphosphate hydrolases"/>
    <property type="match status" value="1"/>
</dbReference>
<dbReference type="InterPro" id="IPR027417">
    <property type="entry name" value="P-loop_NTPase"/>
</dbReference>
<keyword evidence="2" id="KW-1185">Reference proteome</keyword>
<protein>
    <recommendedName>
        <fullName evidence="3">Adenylate kinase</fullName>
    </recommendedName>
</protein>
<comment type="caution">
    <text evidence="1">The sequence shown here is derived from an EMBL/GenBank/DDBJ whole genome shotgun (WGS) entry which is preliminary data.</text>
</comment>
<gene>
    <name evidence="1" type="ORF">QE152_g7863</name>
</gene>
<dbReference type="SUPFAM" id="SSF52540">
    <property type="entry name" value="P-loop containing nucleoside triphosphate hydrolases"/>
    <property type="match status" value="1"/>
</dbReference>
<dbReference type="AlphaFoldDB" id="A0AAW1M6D1"/>
<evidence type="ECO:0000313" key="2">
    <source>
        <dbReference type="Proteomes" id="UP001458880"/>
    </source>
</evidence>
<evidence type="ECO:0008006" key="3">
    <source>
        <dbReference type="Google" id="ProtNLM"/>
    </source>
</evidence>
<proteinExistence type="predicted"/>
<name>A0AAW1M6D1_POPJA</name>
<dbReference type="EMBL" id="JASPKY010000060">
    <property type="protein sequence ID" value="KAK9744232.1"/>
    <property type="molecule type" value="Genomic_DNA"/>
</dbReference>
<evidence type="ECO:0000313" key="1">
    <source>
        <dbReference type="EMBL" id="KAK9744232.1"/>
    </source>
</evidence>